<feature type="transmembrane region" description="Helical" evidence="1">
    <location>
        <begin position="35"/>
        <end position="54"/>
    </location>
</feature>
<dbReference type="Pfam" id="PF09842">
    <property type="entry name" value="DUF2069"/>
    <property type="match status" value="1"/>
</dbReference>
<dbReference type="InterPro" id="IPR018643">
    <property type="entry name" value="DUF2069_membrane"/>
</dbReference>
<dbReference type="Proteomes" id="UP000288361">
    <property type="component" value="Unassembled WGS sequence"/>
</dbReference>
<dbReference type="AlphaFoldDB" id="A0A432YWV8"/>
<organism evidence="2 3">
    <name type="scientific">Idiomarina piscisalsi</name>
    <dbReference type="NCBI Taxonomy" id="1096243"/>
    <lineage>
        <taxon>Bacteria</taxon>
        <taxon>Pseudomonadati</taxon>
        <taxon>Pseudomonadota</taxon>
        <taxon>Gammaproteobacteria</taxon>
        <taxon>Alteromonadales</taxon>
        <taxon>Idiomarinaceae</taxon>
        <taxon>Idiomarina</taxon>
    </lineage>
</organism>
<feature type="transmembrane region" description="Helical" evidence="1">
    <location>
        <begin position="91"/>
        <end position="113"/>
    </location>
</feature>
<evidence type="ECO:0000256" key="1">
    <source>
        <dbReference type="SAM" id="Phobius"/>
    </source>
</evidence>
<proteinExistence type="predicted"/>
<name>A0A432YWV8_9GAMM</name>
<keyword evidence="1" id="KW-1133">Transmembrane helix</keyword>
<reference evidence="2 3" key="1">
    <citation type="journal article" date="2011" name="Front. Microbiol.">
        <title>Genomic signatures of strain selection and enhancement in Bacillus atrophaeus var. globigii, a historical biowarfare simulant.</title>
        <authorList>
            <person name="Gibbons H.S."/>
            <person name="Broomall S.M."/>
            <person name="McNew L.A."/>
            <person name="Daligault H."/>
            <person name="Chapman C."/>
            <person name="Bruce D."/>
            <person name="Karavis M."/>
            <person name="Krepps M."/>
            <person name="McGregor P.A."/>
            <person name="Hong C."/>
            <person name="Park K.H."/>
            <person name="Akmal A."/>
            <person name="Feldman A."/>
            <person name="Lin J.S."/>
            <person name="Chang W.E."/>
            <person name="Higgs B.W."/>
            <person name="Demirev P."/>
            <person name="Lindquist J."/>
            <person name="Liem A."/>
            <person name="Fochler E."/>
            <person name="Read T.D."/>
            <person name="Tapia R."/>
            <person name="Johnson S."/>
            <person name="Bishop-Lilly K.A."/>
            <person name="Detter C."/>
            <person name="Han C."/>
            <person name="Sozhamannan S."/>
            <person name="Rosenzweig C.N."/>
            <person name="Skowronski E.W."/>
        </authorList>
    </citation>
    <scope>NUCLEOTIDE SEQUENCE [LARGE SCALE GENOMIC DNA]</scope>
    <source>
        <strain evidence="2 3">TPS4-2</strain>
    </source>
</reference>
<evidence type="ECO:0000313" key="3">
    <source>
        <dbReference type="Proteomes" id="UP000288361"/>
    </source>
</evidence>
<gene>
    <name evidence="2" type="ORF">CWI73_02815</name>
</gene>
<dbReference type="RefSeq" id="WP_126751451.1">
    <property type="nucleotide sequence ID" value="NZ_JBHUMT010000016.1"/>
</dbReference>
<evidence type="ECO:0000313" key="2">
    <source>
        <dbReference type="EMBL" id="RUO67806.1"/>
    </source>
</evidence>
<sequence length="129" mass="14682">MPTSPQFYRVLTQLCYWPLLALVILWHSLPSSEPASLPTLLSLLFWVLPLLFPLTGLVRGKPYTHAWANFILMLYFLHALTTLWTHPDERVWAALELLFAVGAFIGATGFARYKGRELGLGLKKLKDQD</sequence>
<keyword evidence="1" id="KW-0472">Membrane</keyword>
<accession>A0A432YWV8</accession>
<keyword evidence="1" id="KW-0812">Transmembrane</keyword>
<comment type="caution">
    <text evidence="2">The sequence shown here is derived from an EMBL/GenBank/DDBJ whole genome shotgun (WGS) entry which is preliminary data.</text>
</comment>
<feature type="transmembrane region" description="Helical" evidence="1">
    <location>
        <begin position="66"/>
        <end position="85"/>
    </location>
</feature>
<dbReference type="EMBL" id="PIQA01000001">
    <property type="protein sequence ID" value="RUO67806.1"/>
    <property type="molecule type" value="Genomic_DNA"/>
</dbReference>
<feature type="transmembrane region" description="Helical" evidence="1">
    <location>
        <begin position="7"/>
        <end position="29"/>
    </location>
</feature>
<protein>
    <submittedName>
        <fullName evidence="2">DUF2069 domain-containing protein</fullName>
    </submittedName>
</protein>